<feature type="compositionally biased region" description="Low complexity" evidence="2">
    <location>
        <begin position="483"/>
        <end position="501"/>
    </location>
</feature>
<dbReference type="Gene3D" id="2.30.42.10">
    <property type="match status" value="1"/>
</dbReference>
<accession>A0AAD9QBY8</accession>
<dbReference type="AlphaFoldDB" id="A0AAD9QBY8"/>
<proteinExistence type="predicted"/>
<feature type="coiled-coil region" evidence="1">
    <location>
        <begin position="68"/>
        <end position="109"/>
    </location>
</feature>
<dbReference type="GO" id="GO:0016020">
    <property type="term" value="C:membrane"/>
    <property type="evidence" value="ECO:0007669"/>
    <property type="project" value="TreeGrafter"/>
</dbReference>
<feature type="region of interest" description="Disordered" evidence="2">
    <location>
        <begin position="224"/>
        <end position="268"/>
    </location>
</feature>
<dbReference type="EMBL" id="JARQWQ010000046">
    <property type="protein sequence ID" value="KAK2558055.1"/>
    <property type="molecule type" value="Genomic_DNA"/>
</dbReference>
<feature type="compositionally biased region" description="Polar residues" evidence="2">
    <location>
        <begin position="471"/>
        <end position="482"/>
    </location>
</feature>
<dbReference type="InterPro" id="IPR038879">
    <property type="entry name" value="GOPC"/>
</dbReference>
<dbReference type="PANTHER" id="PTHR16528:SF2">
    <property type="entry name" value="GOLGI-ASSOCIATED PDZ AND COILED-COIL MOTIF-CONTAINING PROTEIN"/>
    <property type="match status" value="1"/>
</dbReference>
<keyword evidence="5" id="KW-1185">Reference proteome</keyword>
<dbReference type="GO" id="GO:0030140">
    <property type="term" value="C:trans-Golgi network transport vesicle"/>
    <property type="evidence" value="ECO:0007669"/>
    <property type="project" value="TreeGrafter"/>
</dbReference>
<dbReference type="InterPro" id="IPR001478">
    <property type="entry name" value="PDZ"/>
</dbReference>
<dbReference type="InterPro" id="IPR036034">
    <property type="entry name" value="PDZ_sf"/>
</dbReference>
<keyword evidence="1" id="KW-0175">Coiled coil</keyword>
<feature type="compositionally biased region" description="Polar residues" evidence="2">
    <location>
        <begin position="450"/>
        <end position="462"/>
    </location>
</feature>
<dbReference type="Pfam" id="PF00595">
    <property type="entry name" value="PDZ"/>
    <property type="match status" value="1"/>
</dbReference>
<feature type="domain" description="PDZ" evidence="3">
    <location>
        <begin position="269"/>
        <end position="368"/>
    </location>
</feature>
<organism evidence="4 5">
    <name type="scientific">Acropora cervicornis</name>
    <name type="common">Staghorn coral</name>
    <dbReference type="NCBI Taxonomy" id="6130"/>
    <lineage>
        <taxon>Eukaryota</taxon>
        <taxon>Metazoa</taxon>
        <taxon>Cnidaria</taxon>
        <taxon>Anthozoa</taxon>
        <taxon>Hexacorallia</taxon>
        <taxon>Scleractinia</taxon>
        <taxon>Astrocoeniina</taxon>
        <taxon>Acroporidae</taxon>
        <taxon>Acropora</taxon>
    </lineage>
</organism>
<dbReference type="GO" id="GO:0005794">
    <property type="term" value="C:Golgi apparatus"/>
    <property type="evidence" value="ECO:0007669"/>
    <property type="project" value="InterPro"/>
</dbReference>
<dbReference type="SMART" id="SM00228">
    <property type="entry name" value="PDZ"/>
    <property type="match status" value="1"/>
</dbReference>
<protein>
    <submittedName>
        <fullName evidence="4">Golgi-associated PDZ and coiled-coil motif-containing protein</fullName>
    </submittedName>
</protein>
<reference evidence="4" key="1">
    <citation type="journal article" date="2023" name="G3 (Bethesda)">
        <title>Whole genome assembly and annotation of the endangered Caribbean coral Acropora cervicornis.</title>
        <authorList>
            <person name="Selwyn J.D."/>
            <person name="Vollmer S.V."/>
        </authorList>
    </citation>
    <scope>NUCLEOTIDE SEQUENCE</scope>
    <source>
        <strain evidence="4">K2</strain>
    </source>
</reference>
<evidence type="ECO:0000313" key="4">
    <source>
        <dbReference type="EMBL" id="KAK2558055.1"/>
    </source>
</evidence>
<dbReference type="GO" id="GO:2000009">
    <property type="term" value="P:negative regulation of protein localization to cell surface"/>
    <property type="evidence" value="ECO:0007669"/>
    <property type="project" value="TreeGrafter"/>
</dbReference>
<dbReference type="SUPFAM" id="SSF50156">
    <property type="entry name" value="PDZ domain-like"/>
    <property type="match status" value="1"/>
</dbReference>
<reference evidence="4" key="2">
    <citation type="journal article" date="2023" name="Science">
        <title>Genomic signatures of disease resistance in endangered staghorn corals.</title>
        <authorList>
            <person name="Vollmer S.V."/>
            <person name="Selwyn J.D."/>
            <person name="Despard B.A."/>
            <person name="Roesel C.L."/>
        </authorList>
    </citation>
    <scope>NUCLEOTIDE SEQUENCE</scope>
    <source>
        <strain evidence="4">K2</strain>
    </source>
</reference>
<feature type="compositionally biased region" description="Polar residues" evidence="2">
    <location>
        <begin position="516"/>
        <end position="535"/>
    </location>
</feature>
<feature type="region of interest" description="Disordered" evidence="2">
    <location>
        <begin position="406"/>
        <end position="535"/>
    </location>
</feature>
<evidence type="ECO:0000313" key="5">
    <source>
        <dbReference type="Proteomes" id="UP001249851"/>
    </source>
</evidence>
<comment type="caution">
    <text evidence="4">The sequence shown here is derived from an EMBL/GenBank/DDBJ whole genome shotgun (WGS) entry which is preliminary data.</text>
</comment>
<evidence type="ECO:0000256" key="2">
    <source>
        <dbReference type="SAM" id="MobiDB-lite"/>
    </source>
</evidence>
<gene>
    <name evidence="4" type="ORF">P5673_019624</name>
</gene>
<evidence type="ECO:0000256" key="1">
    <source>
        <dbReference type="SAM" id="Coils"/>
    </source>
</evidence>
<dbReference type="PANTHER" id="PTHR16528">
    <property type="entry name" value="GOLGI-ASSOCIATED PDZ AND COILED-COIL MOTIF-CONTAINING"/>
    <property type="match status" value="1"/>
</dbReference>
<dbReference type="Proteomes" id="UP001249851">
    <property type="component" value="Unassembled WGS sequence"/>
</dbReference>
<evidence type="ECO:0000259" key="3">
    <source>
        <dbReference type="PROSITE" id="PS50106"/>
    </source>
</evidence>
<dbReference type="PROSITE" id="PS50106">
    <property type="entry name" value="PDZ"/>
    <property type="match status" value="1"/>
</dbReference>
<dbReference type="GO" id="GO:0044325">
    <property type="term" value="F:transmembrane transporter binding"/>
    <property type="evidence" value="ECO:0007669"/>
    <property type="project" value="TreeGrafter"/>
</dbReference>
<sequence length="535" mass="59099">MAVAVSMFRWLDLLEKEFDKTFVDLDILLGEIDPDQSEITYDGRQKMTQLSSTFAQLVHKAQTIFQGNAKLEAELVSLRHDLVEDRAAKQVLEKEVNNLLLQLHAVQLQLHSNTGMPVDSENIKNKLESDMTRYKNNAMKEARLECQTKQLEKENTGLRNHVFSLQGEVYGARLAAKYLDKELAGRIQQIQLLGRDMRGAEHDQLWNQIEAEIHLHRHKTVIRACRGRRNPNSKTPAPPPPSQPESTSNDEEDADSKARKRRGIGEPRTVVIHKDKSEGLGISITVRAYSLDHQLFKYLLMGGKEHGVPIIVSEIHEGLPVDRAGGLYVGDAILAVNGIDLQEAKHSDAVRVLSSVHGEITLEVLYVAPDDSSDDEDTWEEDETQRYSMLGRVEDPANELLNGDVYMTNSKRDPAPPQSTAAQSTSSNNHIHRSPPPSPRSLSSHPGSAQPMNQFPGSTKKYSNPAMIPDSFSTTVDSRGGQSNLPSSRSSSSLSLASTLSPQQTGSLNVGRLEPSIQTPPEGSNASSELFSPST</sequence>
<name>A0AAD9QBY8_ACRCE</name>